<keyword evidence="5 6" id="KW-0413">Isomerase</keyword>
<dbReference type="Gene3D" id="1.10.4030.10">
    <property type="entry name" value="Porin chaperone SurA, peptide-binding domain"/>
    <property type="match status" value="1"/>
</dbReference>
<evidence type="ECO:0000313" key="9">
    <source>
        <dbReference type="Proteomes" id="UP000238762"/>
    </source>
</evidence>
<dbReference type="PROSITE" id="PS50198">
    <property type="entry name" value="PPIC_PPIASE_2"/>
    <property type="match status" value="1"/>
</dbReference>
<reference evidence="8 9" key="1">
    <citation type="submission" date="2018-02" db="EMBL/GenBank/DDBJ databases">
        <authorList>
            <person name="Cohen D.B."/>
            <person name="Kent A.D."/>
        </authorList>
    </citation>
    <scope>NUCLEOTIDE SEQUENCE [LARGE SCALE GENOMIC DNA]</scope>
    <source>
        <strain evidence="8 9">CCAP 1448/3</strain>
    </source>
</reference>
<proteinExistence type="predicted"/>
<feature type="non-terminal residue" evidence="8">
    <location>
        <position position="198"/>
    </location>
</feature>
<evidence type="ECO:0000256" key="2">
    <source>
        <dbReference type="ARBA" id="ARBA00013194"/>
    </source>
</evidence>
<dbReference type="Proteomes" id="UP000238762">
    <property type="component" value="Unassembled WGS sequence"/>
</dbReference>
<comment type="catalytic activity">
    <reaction evidence="1">
        <text>[protein]-peptidylproline (omega=180) = [protein]-peptidylproline (omega=0)</text>
        <dbReference type="Rhea" id="RHEA:16237"/>
        <dbReference type="Rhea" id="RHEA-COMP:10747"/>
        <dbReference type="Rhea" id="RHEA-COMP:10748"/>
        <dbReference type="ChEBI" id="CHEBI:83833"/>
        <dbReference type="ChEBI" id="CHEBI:83834"/>
        <dbReference type="EC" id="5.2.1.8"/>
    </reaction>
</comment>
<evidence type="ECO:0000256" key="4">
    <source>
        <dbReference type="ARBA" id="ARBA00023110"/>
    </source>
</evidence>
<organism evidence="8 9">
    <name type="scientific">Merismopedia glauca CCAP 1448/3</name>
    <dbReference type="NCBI Taxonomy" id="1296344"/>
    <lineage>
        <taxon>Bacteria</taxon>
        <taxon>Bacillati</taxon>
        <taxon>Cyanobacteriota</taxon>
        <taxon>Cyanophyceae</taxon>
        <taxon>Synechococcales</taxon>
        <taxon>Merismopediaceae</taxon>
        <taxon>Merismopedia</taxon>
    </lineage>
</organism>
<comment type="caution">
    <text evidence="8">The sequence shown here is derived from an EMBL/GenBank/DDBJ whole genome shotgun (WGS) entry which is preliminary data.</text>
</comment>
<evidence type="ECO:0000256" key="3">
    <source>
        <dbReference type="ARBA" id="ARBA00022729"/>
    </source>
</evidence>
<keyword evidence="3" id="KW-0732">Signal</keyword>
<dbReference type="OrthoDB" id="507969at2"/>
<dbReference type="AlphaFoldDB" id="A0A2T1BYT6"/>
<keyword evidence="4 6" id="KW-0697">Rotamase</keyword>
<dbReference type="EC" id="5.2.1.8" evidence="2"/>
<dbReference type="PANTHER" id="PTHR47245:SF1">
    <property type="entry name" value="FOLDASE PROTEIN PRSA"/>
    <property type="match status" value="1"/>
</dbReference>
<dbReference type="GO" id="GO:0003755">
    <property type="term" value="F:peptidyl-prolyl cis-trans isomerase activity"/>
    <property type="evidence" value="ECO:0007669"/>
    <property type="project" value="UniProtKB-KW"/>
</dbReference>
<dbReference type="SUPFAM" id="SSF109998">
    <property type="entry name" value="Triger factor/SurA peptide-binding domain-like"/>
    <property type="match status" value="1"/>
</dbReference>
<name>A0A2T1BYT6_9CYAN</name>
<feature type="domain" description="PpiC" evidence="7">
    <location>
        <begin position="117"/>
        <end position="198"/>
    </location>
</feature>
<reference evidence="8 9" key="2">
    <citation type="submission" date="2018-03" db="EMBL/GenBank/DDBJ databases">
        <title>The ancient ancestry and fast evolution of plastids.</title>
        <authorList>
            <person name="Moore K.R."/>
            <person name="Magnabosco C."/>
            <person name="Momper L."/>
            <person name="Gold D.A."/>
            <person name="Bosak T."/>
            <person name="Fournier G.P."/>
        </authorList>
    </citation>
    <scope>NUCLEOTIDE SEQUENCE [LARGE SCALE GENOMIC DNA]</scope>
    <source>
        <strain evidence="8 9">CCAP 1448/3</strain>
    </source>
</reference>
<dbReference type="InterPro" id="IPR027304">
    <property type="entry name" value="Trigger_fact/SurA_dom_sf"/>
</dbReference>
<dbReference type="EMBL" id="PVWJ01000124">
    <property type="protein sequence ID" value="PSB01200.1"/>
    <property type="molecule type" value="Genomic_DNA"/>
</dbReference>
<evidence type="ECO:0000313" key="8">
    <source>
        <dbReference type="EMBL" id="PSB01200.1"/>
    </source>
</evidence>
<evidence type="ECO:0000256" key="1">
    <source>
        <dbReference type="ARBA" id="ARBA00000971"/>
    </source>
</evidence>
<evidence type="ECO:0000259" key="7">
    <source>
        <dbReference type="PROSITE" id="PS50198"/>
    </source>
</evidence>
<sequence>MSFALSITQEDIIHQIKLSRQLPEIVFEIVNRKILTNNAENLAIEISPQELQQEADAFRFMNGLTTANETWKWLENHHLSIEEFEEIAHQNILSFKLADKLFSHQVEPYFFAHQLDYTKVVMYQITLEDPDLALELFYAIREGETSFYDVAHNYISDPELRRKGGYQGIQNRQDLHPEIAAAVFASNPPELLSPITTA</sequence>
<dbReference type="InterPro" id="IPR050245">
    <property type="entry name" value="PrsA_foldase"/>
</dbReference>
<dbReference type="RefSeq" id="WP_106290529.1">
    <property type="nucleotide sequence ID" value="NZ_CAWNTC010000157.1"/>
</dbReference>
<dbReference type="InterPro" id="IPR046357">
    <property type="entry name" value="PPIase_dom_sf"/>
</dbReference>
<keyword evidence="9" id="KW-1185">Reference proteome</keyword>
<evidence type="ECO:0000256" key="5">
    <source>
        <dbReference type="ARBA" id="ARBA00023235"/>
    </source>
</evidence>
<protein>
    <recommendedName>
        <fullName evidence="2">peptidylprolyl isomerase</fullName>
        <ecNumber evidence="2">5.2.1.8</ecNumber>
    </recommendedName>
</protein>
<gene>
    <name evidence="8" type="ORF">C7B64_19620</name>
</gene>
<accession>A0A2T1BYT6</accession>
<evidence type="ECO:0000256" key="6">
    <source>
        <dbReference type="PROSITE-ProRule" id="PRU00278"/>
    </source>
</evidence>
<dbReference type="PANTHER" id="PTHR47245">
    <property type="entry name" value="PEPTIDYLPROLYL ISOMERASE"/>
    <property type="match status" value="1"/>
</dbReference>
<dbReference type="InterPro" id="IPR000297">
    <property type="entry name" value="PPIase_PpiC"/>
</dbReference>
<dbReference type="Gene3D" id="3.10.50.40">
    <property type="match status" value="1"/>
</dbReference>